<dbReference type="AlphaFoldDB" id="A0AAU9P5C1"/>
<protein>
    <submittedName>
        <fullName evidence="2">Uncharacterized protein</fullName>
    </submittedName>
</protein>
<feature type="compositionally biased region" description="Basic and acidic residues" evidence="1">
    <location>
        <begin position="214"/>
        <end position="239"/>
    </location>
</feature>
<feature type="region of interest" description="Disordered" evidence="1">
    <location>
        <begin position="206"/>
        <end position="274"/>
    </location>
</feature>
<keyword evidence="3" id="KW-1185">Reference proteome</keyword>
<evidence type="ECO:0000256" key="1">
    <source>
        <dbReference type="SAM" id="MobiDB-lite"/>
    </source>
</evidence>
<dbReference type="EMBL" id="CAKMRJ010005523">
    <property type="protein sequence ID" value="CAH1445405.1"/>
    <property type="molecule type" value="Genomic_DNA"/>
</dbReference>
<comment type="caution">
    <text evidence="2">The sequence shown here is derived from an EMBL/GenBank/DDBJ whole genome shotgun (WGS) entry which is preliminary data.</text>
</comment>
<feature type="compositionally biased region" description="Polar residues" evidence="1">
    <location>
        <begin position="38"/>
        <end position="47"/>
    </location>
</feature>
<dbReference type="Proteomes" id="UP001157418">
    <property type="component" value="Unassembled WGS sequence"/>
</dbReference>
<sequence>MSIVLYSNASTRTFSIYLDDYSPSTTKESQEKDDVQEPNLSSFQQDPLQDDGTPKETDESNTTEPEPERIRLTSKMALSNLEFVYEAKLDHRQNHVTAQDGYISTLEKSIAELSKASTSSSTSPFQAFSEKVQHQLDLLRSDIANLSKSNSEKDNSSSGDIYSLQKTVQLLVDEVKAIKTQSSSSDLCAIQQKVASTDSKLDLILAKPSGSNDRTPEPEGEKSQQNRAKMDEKEKELVRRQGINDPSLKVPKRKDVYFSKPVTLSEPITHSKLP</sequence>
<name>A0AAU9P5C1_9ASTR</name>
<evidence type="ECO:0000313" key="3">
    <source>
        <dbReference type="Proteomes" id="UP001157418"/>
    </source>
</evidence>
<reference evidence="2 3" key="1">
    <citation type="submission" date="2022-01" db="EMBL/GenBank/DDBJ databases">
        <authorList>
            <person name="Xiong W."/>
            <person name="Schranz E."/>
        </authorList>
    </citation>
    <scope>NUCLEOTIDE SEQUENCE [LARGE SCALE GENOMIC DNA]</scope>
</reference>
<gene>
    <name evidence="2" type="ORF">LVIROSA_LOCUS31167</name>
</gene>
<evidence type="ECO:0000313" key="2">
    <source>
        <dbReference type="EMBL" id="CAH1445405.1"/>
    </source>
</evidence>
<accession>A0AAU9P5C1</accession>
<feature type="region of interest" description="Disordered" evidence="1">
    <location>
        <begin position="18"/>
        <end position="69"/>
    </location>
</feature>
<proteinExistence type="predicted"/>
<organism evidence="2 3">
    <name type="scientific">Lactuca virosa</name>
    <dbReference type="NCBI Taxonomy" id="75947"/>
    <lineage>
        <taxon>Eukaryota</taxon>
        <taxon>Viridiplantae</taxon>
        <taxon>Streptophyta</taxon>
        <taxon>Embryophyta</taxon>
        <taxon>Tracheophyta</taxon>
        <taxon>Spermatophyta</taxon>
        <taxon>Magnoliopsida</taxon>
        <taxon>eudicotyledons</taxon>
        <taxon>Gunneridae</taxon>
        <taxon>Pentapetalae</taxon>
        <taxon>asterids</taxon>
        <taxon>campanulids</taxon>
        <taxon>Asterales</taxon>
        <taxon>Asteraceae</taxon>
        <taxon>Cichorioideae</taxon>
        <taxon>Cichorieae</taxon>
        <taxon>Lactucinae</taxon>
        <taxon>Lactuca</taxon>
    </lineage>
</organism>